<feature type="transmembrane region" description="Helical" evidence="1">
    <location>
        <begin position="6"/>
        <end position="26"/>
    </location>
</feature>
<keyword evidence="3" id="KW-1185">Reference proteome</keyword>
<evidence type="ECO:0000313" key="3">
    <source>
        <dbReference type="Proteomes" id="UP000244924"/>
    </source>
</evidence>
<evidence type="ECO:0000313" key="2">
    <source>
        <dbReference type="EMBL" id="SPH18261.1"/>
    </source>
</evidence>
<dbReference type="AlphaFoldDB" id="A0A2R8B6I2"/>
<accession>A0A2R8B6I2</accession>
<reference evidence="2 3" key="1">
    <citation type="submission" date="2018-03" db="EMBL/GenBank/DDBJ databases">
        <authorList>
            <person name="Keele B.F."/>
        </authorList>
    </citation>
    <scope>NUCLEOTIDE SEQUENCE [LARGE SCALE GENOMIC DNA]</scope>
    <source>
        <strain evidence="2 3">CECT 8626</strain>
    </source>
</reference>
<dbReference type="Proteomes" id="UP000244924">
    <property type="component" value="Unassembled WGS sequence"/>
</dbReference>
<evidence type="ECO:0000256" key="1">
    <source>
        <dbReference type="SAM" id="Phobius"/>
    </source>
</evidence>
<keyword evidence="1" id="KW-0812">Transmembrane</keyword>
<keyword evidence="1" id="KW-1133">Transmembrane helix</keyword>
<organism evidence="2 3">
    <name type="scientific">Albidovulum aquaemixtae</name>
    <dbReference type="NCBI Taxonomy" id="1542388"/>
    <lineage>
        <taxon>Bacteria</taxon>
        <taxon>Pseudomonadati</taxon>
        <taxon>Pseudomonadota</taxon>
        <taxon>Alphaproteobacteria</taxon>
        <taxon>Rhodobacterales</taxon>
        <taxon>Paracoccaceae</taxon>
        <taxon>Albidovulum</taxon>
    </lineage>
</organism>
<sequence>MMGFGFGGLWMLLIAVLVILAILALVKYVSKG</sequence>
<dbReference type="EMBL" id="OMOQ01000001">
    <property type="protein sequence ID" value="SPH18261.1"/>
    <property type="molecule type" value="Genomic_DNA"/>
</dbReference>
<keyword evidence="1" id="KW-0472">Membrane</keyword>
<name>A0A2R8B6I2_9RHOB</name>
<gene>
    <name evidence="2" type="ORF">DEA8626_01793</name>
</gene>
<proteinExistence type="predicted"/>
<protein>
    <submittedName>
        <fullName evidence="2">Uncharacterized protein</fullName>
    </submittedName>
</protein>